<evidence type="ECO:0000313" key="6">
    <source>
        <dbReference type="EMBL" id="MBP2329492.1"/>
    </source>
</evidence>
<dbReference type="PROSITE" id="PS01081">
    <property type="entry name" value="HTH_TETR_1"/>
    <property type="match status" value="1"/>
</dbReference>
<name>A0ABS4TYL0_9PSEU</name>
<dbReference type="PANTHER" id="PTHR30055:SF234">
    <property type="entry name" value="HTH-TYPE TRANSCRIPTIONAL REGULATOR BETI"/>
    <property type="match status" value="1"/>
</dbReference>
<evidence type="ECO:0000256" key="2">
    <source>
        <dbReference type="ARBA" id="ARBA00023125"/>
    </source>
</evidence>
<dbReference type="PRINTS" id="PR00455">
    <property type="entry name" value="HTHTETR"/>
</dbReference>
<dbReference type="InterPro" id="IPR050109">
    <property type="entry name" value="HTH-type_TetR-like_transc_reg"/>
</dbReference>
<evidence type="ECO:0000259" key="5">
    <source>
        <dbReference type="PROSITE" id="PS50977"/>
    </source>
</evidence>
<dbReference type="Proteomes" id="UP001519332">
    <property type="component" value="Unassembled WGS sequence"/>
</dbReference>
<evidence type="ECO:0000256" key="4">
    <source>
        <dbReference type="PROSITE-ProRule" id="PRU00335"/>
    </source>
</evidence>
<evidence type="ECO:0000256" key="1">
    <source>
        <dbReference type="ARBA" id="ARBA00023015"/>
    </source>
</evidence>
<feature type="DNA-binding region" description="H-T-H motif" evidence="4">
    <location>
        <begin position="43"/>
        <end position="62"/>
    </location>
</feature>
<accession>A0ABS4TYL0</accession>
<dbReference type="EMBL" id="JAGINW010000001">
    <property type="protein sequence ID" value="MBP2329492.1"/>
    <property type="molecule type" value="Genomic_DNA"/>
</dbReference>
<dbReference type="PROSITE" id="PS50977">
    <property type="entry name" value="HTH_TETR_2"/>
    <property type="match status" value="1"/>
</dbReference>
<dbReference type="InterPro" id="IPR009057">
    <property type="entry name" value="Homeodomain-like_sf"/>
</dbReference>
<dbReference type="SUPFAM" id="SSF46689">
    <property type="entry name" value="Homeodomain-like"/>
    <property type="match status" value="1"/>
</dbReference>
<dbReference type="Gene3D" id="1.10.10.60">
    <property type="entry name" value="Homeodomain-like"/>
    <property type="match status" value="1"/>
</dbReference>
<dbReference type="RefSeq" id="WP_245378724.1">
    <property type="nucleotide sequence ID" value="NZ_JAGINW010000001.1"/>
</dbReference>
<evidence type="ECO:0000256" key="3">
    <source>
        <dbReference type="ARBA" id="ARBA00023163"/>
    </source>
</evidence>
<dbReference type="InterPro" id="IPR023772">
    <property type="entry name" value="DNA-bd_HTH_TetR-type_CS"/>
</dbReference>
<feature type="domain" description="HTH tetR-type" evidence="5">
    <location>
        <begin position="20"/>
        <end position="80"/>
    </location>
</feature>
<reference evidence="6 7" key="1">
    <citation type="submission" date="2021-03" db="EMBL/GenBank/DDBJ databases">
        <title>Sequencing the genomes of 1000 actinobacteria strains.</title>
        <authorList>
            <person name="Klenk H.-P."/>
        </authorList>
    </citation>
    <scope>NUCLEOTIDE SEQUENCE [LARGE SCALE GENOMIC DNA]</scope>
    <source>
        <strain evidence="6 7">DSM 46670</strain>
    </source>
</reference>
<dbReference type="PANTHER" id="PTHR30055">
    <property type="entry name" value="HTH-TYPE TRANSCRIPTIONAL REGULATOR RUTR"/>
    <property type="match status" value="1"/>
</dbReference>
<keyword evidence="1" id="KW-0805">Transcription regulation</keyword>
<keyword evidence="7" id="KW-1185">Reference proteome</keyword>
<sequence>MSTGPDTDAAPLGLRERKELQARRTIRDAALKLFAERGYESVSVDEIAVAADVSRATFFNYFPAKEDTITQPDPQERATWARIRAEHADTEPLWQAITATVLQGLASIEDSFVALRRIKASAPTMAATFGKGSRWISEDLRSWVEQRTPAERLPSARLQLNVAMAAPQTAYEQWQPTEPFRTFIDTARAYLAATGQGFHTGSTDQERP</sequence>
<comment type="caution">
    <text evidence="6">The sequence shown here is derived from an EMBL/GenBank/DDBJ whole genome shotgun (WGS) entry which is preliminary data.</text>
</comment>
<keyword evidence="3" id="KW-0804">Transcription</keyword>
<protein>
    <submittedName>
        <fullName evidence="6">AcrR family transcriptional regulator</fullName>
    </submittedName>
</protein>
<proteinExistence type="predicted"/>
<dbReference type="Pfam" id="PF00440">
    <property type="entry name" value="TetR_N"/>
    <property type="match status" value="1"/>
</dbReference>
<evidence type="ECO:0000313" key="7">
    <source>
        <dbReference type="Proteomes" id="UP001519332"/>
    </source>
</evidence>
<keyword evidence="2 4" id="KW-0238">DNA-binding</keyword>
<dbReference type="Gene3D" id="1.10.357.10">
    <property type="entry name" value="Tetracycline Repressor, domain 2"/>
    <property type="match status" value="1"/>
</dbReference>
<organism evidence="6 7">
    <name type="scientific">Kibdelosporangium banguiense</name>
    <dbReference type="NCBI Taxonomy" id="1365924"/>
    <lineage>
        <taxon>Bacteria</taxon>
        <taxon>Bacillati</taxon>
        <taxon>Actinomycetota</taxon>
        <taxon>Actinomycetes</taxon>
        <taxon>Pseudonocardiales</taxon>
        <taxon>Pseudonocardiaceae</taxon>
        <taxon>Kibdelosporangium</taxon>
    </lineage>
</organism>
<gene>
    <name evidence="6" type="ORF">JOF56_009877</name>
</gene>
<dbReference type="InterPro" id="IPR001647">
    <property type="entry name" value="HTH_TetR"/>
</dbReference>